<organism evidence="1 2">
    <name type="scientific">Amphilophus citrinellus</name>
    <name type="common">Midas cichlid</name>
    <name type="synonym">Cichlasoma citrinellum</name>
    <dbReference type="NCBI Taxonomy" id="61819"/>
    <lineage>
        <taxon>Eukaryota</taxon>
        <taxon>Metazoa</taxon>
        <taxon>Chordata</taxon>
        <taxon>Craniata</taxon>
        <taxon>Vertebrata</taxon>
        <taxon>Euteleostomi</taxon>
        <taxon>Actinopterygii</taxon>
        <taxon>Neopterygii</taxon>
        <taxon>Teleostei</taxon>
        <taxon>Neoteleostei</taxon>
        <taxon>Acanthomorphata</taxon>
        <taxon>Ovalentaria</taxon>
        <taxon>Cichlomorphae</taxon>
        <taxon>Cichliformes</taxon>
        <taxon>Cichlidae</taxon>
        <taxon>New World cichlids</taxon>
        <taxon>Cichlasomatinae</taxon>
        <taxon>Heroini</taxon>
        <taxon>Amphilophus</taxon>
    </lineage>
</organism>
<dbReference type="STRING" id="61819.ENSACIP00000022633"/>
<name>A0A3Q0SLK0_AMPCI</name>
<sequence>MREKERETIVAAHRIGKGYKVISKSSSFYRMIIYKWKTLKTDASLSGSGCPSKFTPRSDCAVLRETAQTPRATSQTLQNLSKFKTW</sequence>
<reference evidence="1" key="1">
    <citation type="submission" date="2025-08" db="UniProtKB">
        <authorList>
            <consortium name="Ensembl"/>
        </authorList>
    </citation>
    <scope>IDENTIFICATION</scope>
</reference>
<dbReference type="Proteomes" id="UP000261340">
    <property type="component" value="Unplaced"/>
</dbReference>
<keyword evidence="2" id="KW-1185">Reference proteome</keyword>
<dbReference type="GeneTree" id="ENSGT00970000193614"/>
<dbReference type="Ensembl" id="ENSACIT00000023235.1">
    <property type="protein sequence ID" value="ENSACIP00000022633.1"/>
    <property type="gene ID" value="ENSACIG00000017614.1"/>
</dbReference>
<evidence type="ECO:0000313" key="2">
    <source>
        <dbReference type="Proteomes" id="UP000261340"/>
    </source>
</evidence>
<dbReference type="AlphaFoldDB" id="A0A3Q0SLK0"/>
<dbReference type="OMA" id="QFEVHHS"/>
<evidence type="ECO:0000313" key="1">
    <source>
        <dbReference type="Ensembl" id="ENSACIP00000022633.1"/>
    </source>
</evidence>
<reference evidence="1" key="2">
    <citation type="submission" date="2025-09" db="UniProtKB">
        <authorList>
            <consortium name="Ensembl"/>
        </authorList>
    </citation>
    <scope>IDENTIFICATION</scope>
</reference>
<accession>A0A3Q0SLK0</accession>
<proteinExistence type="predicted"/>
<protein>
    <submittedName>
        <fullName evidence="1">Uncharacterized protein</fullName>
    </submittedName>
</protein>